<dbReference type="EMBL" id="JARK01001531">
    <property type="protein sequence ID" value="EYB92372.1"/>
    <property type="molecule type" value="Genomic_DNA"/>
</dbReference>
<evidence type="ECO:0000313" key="1">
    <source>
        <dbReference type="EMBL" id="EYB92372.1"/>
    </source>
</evidence>
<protein>
    <submittedName>
        <fullName evidence="1">Uncharacterized protein</fullName>
    </submittedName>
</protein>
<comment type="caution">
    <text evidence="1">The sequence shown here is derived from an EMBL/GenBank/DDBJ whole genome shotgun (WGS) entry which is preliminary data.</text>
</comment>
<name>A0A016SPT2_9BILA</name>
<accession>A0A016SPT2</accession>
<sequence>MILLLPIEVIYSEFQLVVDKGRDHGAGTLVVCCTEAALLDRDAEENCAAVPFLVYDRLEFTIYRTTGNSNELS</sequence>
<dbReference type="Proteomes" id="UP000024635">
    <property type="component" value="Unassembled WGS sequence"/>
</dbReference>
<proteinExistence type="predicted"/>
<keyword evidence="2" id="KW-1185">Reference proteome</keyword>
<gene>
    <name evidence="1" type="primary">Acey_s0195.g1507</name>
    <name evidence="1" type="ORF">Y032_0195g1507</name>
</gene>
<dbReference type="AlphaFoldDB" id="A0A016SPT2"/>
<evidence type="ECO:0000313" key="2">
    <source>
        <dbReference type="Proteomes" id="UP000024635"/>
    </source>
</evidence>
<organism evidence="1 2">
    <name type="scientific">Ancylostoma ceylanicum</name>
    <dbReference type="NCBI Taxonomy" id="53326"/>
    <lineage>
        <taxon>Eukaryota</taxon>
        <taxon>Metazoa</taxon>
        <taxon>Ecdysozoa</taxon>
        <taxon>Nematoda</taxon>
        <taxon>Chromadorea</taxon>
        <taxon>Rhabditida</taxon>
        <taxon>Rhabditina</taxon>
        <taxon>Rhabditomorpha</taxon>
        <taxon>Strongyloidea</taxon>
        <taxon>Ancylostomatidae</taxon>
        <taxon>Ancylostomatinae</taxon>
        <taxon>Ancylostoma</taxon>
    </lineage>
</organism>
<reference evidence="2" key="1">
    <citation type="journal article" date="2015" name="Nat. Genet.">
        <title>The genome and transcriptome of the zoonotic hookworm Ancylostoma ceylanicum identify infection-specific gene families.</title>
        <authorList>
            <person name="Schwarz E.M."/>
            <person name="Hu Y."/>
            <person name="Antoshechkin I."/>
            <person name="Miller M.M."/>
            <person name="Sternberg P.W."/>
            <person name="Aroian R.V."/>
        </authorList>
    </citation>
    <scope>NUCLEOTIDE SEQUENCE</scope>
    <source>
        <strain evidence="2">HY135</strain>
    </source>
</reference>